<dbReference type="InterPro" id="IPR050553">
    <property type="entry name" value="Thioredoxin_ResA/DsbE_sf"/>
</dbReference>
<feature type="signal peptide" evidence="5">
    <location>
        <begin position="1"/>
        <end position="18"/>
    </location>
</feature>
<dbReference type="Proteomes" id="UP000260814">
    <property type="component" value="Unassembled WGS sequence"/>
</dbReference>
<evidence type="ECO:0000313" key="8">
    <source>
        <dbReference type="Proteomes" id="UP000260814"/>
    </source>
</evidence>
<dbReference type="SUPFAM" id="SSF52833">
    <property type="entry name" value="Thioredoxin-like"/>
    <property type="match status" value="1"/>
</dbReference>
<dbReference type="InterPro" id="IPR036249">
    <property type="entry name" value="Thioredoxin-like_sf"/>
</dbReference>
<dbReference type="AlphaFoldDB" id="A0A3E4Z9Z0"/>
<dbReference type="GO" id="GO:0017004">
    <property type="term" value="P:cytochrome complex assembly"/>
    <property type="evidence" value="ECO:0007669"/>
    <property type="project" value="UniProtKB-KW"/>
</dbReference>
<feature type="domain" description="Thioredoxin" evidence="6">
    <location>
        <begin position="599"/>
        <end position="735"/>
    </location>
</feature>
<evidence type="ECO:0000256" key="5">
    <source>
        <dbReference type="SAM" id="SignalP"/>
    </source>
</evidence>
<evidence type="ECO:0000313" key="7">
    <source>
        <dbReference type="EMBL" id="RGM91806.1"/>
    </source>
</evidence>
<proteinExistence type="predicted"/>
<dbReference type="Pfam" id="PF13905">
    <property type="entry name" value="Thioredoxin_8"/>
    <property type="match status" value="1"/>
</dbReference>
<comment type="caution">
    <text evidence="7">The sequence shown here is derived from an EMBL/GenBank/DDBJ whole genome shotgun (WGS) entry which is preliminary data.</text>
</comment>
<keyword evidence="4" id="KW-0676">Redox-active center</keyword>
<evidence type="ECO:0000256" key="2">
    <source>
        <dbReference type="ARBA" id="ARBA00022748"/>
    </source>
</evidence>
<protein>
    <submittedName>
        <fullName evidence="7">Thiol:disulfide interchange protein</fullName>
    </submittedName>
</protein>
<evidence type="ECO:0000256" key="3">
    <source>
        <dbReference type="ARBA" id="ARBA00023157"/>
    </source>
</evidence>
<dbReference type="GO" id="GO:0016491">
    <property type="term" value="F:oxidoreductase activity"/>
    <property type="evidence" value="ECO:0007669"/>
    <property type="project" value="InterPro"/>
</dbReference>
<dbReference type="EMBL" id="QSTW01000006">
    <property type="protein sequence ID" value="RGM91806.1"/>
    <property type="molecule type" value="Genomic_DNA"/>
</dbReference>
<reference evidence="7 8" key="1">
    <citation type="submission" date="2018-08" db="EMBL/GenBank/DDBJ databases">
        <title>A genome reference for cultivated species of the human gut microbiota.</title>
        <authorList>
            <person name="Zou Y."/>
            <person name="Xue W."/>
            <person name="Luo G."/>
        </authorList>
    </citation>
    <scope>NUCLEOTIDE SEQUENCE [LARGE SCALE GENOMIC DNA]</scope>
    <source>
        <strain evidence="7 8">OM06-2</strain>
    </source>
</reference>
<feature type="chain" id="PRO_5017746946" evidence="5">
    <location>
        <begin position="19"/>
        <end position="741"/>
    </location>
</feature>
<dbReference type="CDD" id="cd02966">
    <property type="entry name" value="TlpA_like_family"/>
    <property type="match status" value="1"/>
</dbReference>
<evidence type="ECO:0000259" key="6">
    <source>
        <dbReference type="PROSITE" id="PS51352"/>
    </source>
</evidence>
<dbReference type="PANTHER" id="PTHR42852:SF6">
    <property type="entry name" value="THIOL:DISULFIDE INTERCHANGE PROTEIN DSBE"/>
    <property type="match status" value="1"/>
</dbReference>
<keyword evidence="3" id="KW-1015">Disulfide bond</keyword>
<evidence type="ECO:0000256" key="4">
    <source>
        <dbReference type="ARBA" id="ARBA00023284"/>
    </source>
</evidence>
<keyword evidence="5" id="KW-0732">Signal</keyword>
<dbReference type="PROSITE" id="PS00194">
    <property type="entry name" value="THIOREDOXIN_1"/>
    <property type="match status" value="1"/>
</dbReference>
<accession>A0A3E4Z9Z0</accession>
<dbReference type="Gene3D" id="3.40.30.10">
    <property type="entry name" value="Glutaredoxin"/>
    <property type="match status" value="1"/>
</dbReference>
<dbReference type="RefSeq" id="WP_117701661.1">
    <property type="nucleotide sequence ID" value="NZ_QSTW01000006.1"/>
</dbReference>
<dbReference type="InterPro" id="IPR012336">
    <property type="entry name" value="Thioredoxin-like_fold"/>
</dbReference>
<organism evidence="7 8">
    <name type="scientific">Phocaeicola plebeius</name>
    <dbReference type="NCBI Taxonomy" id="310297"/>
    <lineage>
        <taxon>Bacteria</taxon>
        <taxon>Pseudomonadati</taxon>
        <taxon>Bacteroidota</taxon>
        <taxon>Bacteroidia</taxon>
        <taxon>Bacteroidales</taxon>
        <taxon>Bacteroidaceae</taxon>
        <taxon>Phocaeicola</taxon>
    </lineage>
</organism>
<dbReference type="GO" id="GO:0030313">
    <property type="term" value="C:cell envelope"/>
    <property type="evidence" value="ECO:0007669"/>
    <property type="project" value="UniProtKB-SubCell"/>
</dbReference>
<sequence length="741" mass="84531">MKTLLFCFLFFLSGLLTAQTIDSPAFKARNGSIRNITRIERTSKCTKVYIHAIFRPHWWIMEDGDSYLEDAATGKRYSQIGAEGIELKKRIFMPDSGSTDFVLLFEPLPEEVQTIHLIAPDSNESNTYDISLVPAKKKDQSLLKAVEGNWFADNTQGHWVYGIHDSIVILDNRLYDLTECRKKGKRLMLNALDRSDGSAVTLQLTPRKDGSCLIALDHGEAQRYVRTRPEIPAVEADNGYGTDFFRNDSVCLQGYLDGYDTRLGFDSGILYLANEIIGKDYPTVVPINSDGSFQCKFVLSHPVCQGLIINNARIPFYAEPGDTITLYIDWEDLMARSRARDHNYPLVHTAYMGKNAGLSYLDMMLSGHFNYSYDKLAQVQKTLTPAQFQEHLTPVVTQWQEQADSLSCLYAPSQKAVSLIHNQVNLQAGYTYLEFQLARNYYAQKDTTNQVLKVQPDVSYYKFLKEMPLNEQSALANANVGSFINRFEFMDPLAPAYNIQIKLQSDEDFKALSEDEKKLHLQLKMSEVKDSIVNSLCGASSSLFWQIARVHNLRYVLSEVLKRPQDAEIFVSQLEKTVSHPYLRATVREMQKTLYPVTKQTSYRLPEGKATDIFRRIIAPYAGKVLFVDFWATTCAPCRQGIQATAKLREQYRNHPGFQFVYITSEAESPEKAYAEYVEKHLKGEACFRLTDTEYKYMRELFQFNGIPHYVVVEKDGSISTEQVGTHNLADFLKKRFGDSH</sequence>
<comment type="subcellular location">
    <subcellularLocation>
        <location evidence="1">Cell envelope</location>
    </subcellularLocation>
</comment>
<keyword evidence="2" id="KW-0201">Cytochrome c-type biogenesis</keyword>
<dbReference type="PANTHER" id="PTHR42852">
    <property type="entry name" value="THIOL:DISULFIDE INTERCHANGE PROTEIN DSBE"/>
    <property type="match status" value="1"/>
</dbReference>
<dbReference type="PROSITE" id="PS51352">
    <property type="entry name" value="THIOREDOXIN_2"/>
    <property type="match status" value="1"/>
</dbReference>
<gene>
    <name evidence="7" type="ORF">DXB87_07040</name>
</gene>
<evidence type="ECO:0000256" key="1">
    <source>
        <dbReference type="ARBA" id="ARBA00004196"/>
    </source>
</evidence>
<dbReference type="InterPro" id="IPR013766">
    <property type="entry name" value="Thioredoxin_domain"/>
</dbReference>
<name>A0A3E4Z9Z0_9BACT</name>
<dbReference type="InterPro" id="IPR017937">
    <property type="entry name" value="Thioredoxin_CS"/>
</dbReference>